<gene>
    <name evidence="12" type="ORF">DFR39_108180</name>
</gene>
<dbReference type="Gene3D" id="3.40.50.1820">
    <property type="entry name" value="alpha/beta hydrolase"/>
    <property type="match status" value="1"/>
</dbReference>
<dbReference type="PANTHER" id="PTHR42776:SF13">
    <property type="entry name" value="DIPEPTIDYL-PEPTIDASE 5"/>
    <property type="match status" value="1"/>
</dbReference>
<dbReference type="EMBL" id="SNXE01000008">
    <property type="protein sequence ID" value="TDP06708.1"/>
    <property type="molecule type" value="Genomic_DNA"/>
</dbReference>
<comment type="similarity">
    <text evidence="1">Belongs to the peptidase S9C family.</text>
</comment>
<sequence>MPQAAPSRRKKATPPELPPLSAEDLWSLERLGTPSLSPDGRQLVCSLSRGTLERRHNSLWLMDCSGERAPRALTVCGERDGQPAWSPRGDAIAFLARREQQGEKDARPQLYLIAPDGGEARRLSDFGPGIESFRWLPDGTGLIFSAWVWPGLRGAAAQQREHKRWTARKETGYSTEEVFYRHWDHNIPMGRVLHLWHLDIASGRLRDLFEGTDLELPRSNGGAGDYDISPDGRRLAFVHDPAEVQRGGQAWALSEMDLRSRRCQPLLKDPAWDAAAPCYSRDGRSLAFTLAHVGQSDKALARPALLRFDAYHRCLGWQLLGAEDWDLDTGAPRWAEGDRALLFTAQQRGRCHLWRLDLVSGDCRVLQAGGWVQGFDVGGPDGAQLVSASDSAQHPVRLHALQAGEAPRRLEQFNDELLAKRRLGELREVWFEGAQGDAVQMWLILPVDFSPRRRHPIFHVIHGGPFAAAGDTFSYRWNPHVLAARGHVVAQVNYHGSSGFGFAFRDSIMGRQGQLESQDIEAASDWLLAQPWADARRLSATGGSYGGFLVAWLNGHAAPGRYRSYVCHAGVFDRIATFSADSYMQRPRDLKARYWEDMPRVLAQSPHAFAHAMCTPTLVIHGAQDYRVPDCNGLAYYNTLKARGVPARLLWFPDENHWVLKPRNSVLWYREFLDWVQRWEAPAARRRG</sequence>
<evidence type="ECO:0000313" key="12">
    <source>
        <dbReference type="EMBL" id="TDP06708.1"/>
    </source>
</evidence>
<evidence type="ECO:0000256" key="6">
    <source>
        <dbReference type="ARBA" id="ARBA00022990"/>
    </source>
</evidence>
<evidence type="ECO:0000256" key="7">
    <source>
        <dbReference type="ARBA" id="ARBA00032284"/>
    </source>
</evidence>
<organism evidence="12 13">
    <name type="scientific">Roseateles asaccharophilus</name>
    <dbReference type="NCBI Taxonomy" id="582607"/>
    <lineage>
        <taxon>Bacteria</taxon>
        <taxon>Pseudomonadati</taxon>
        <taxon>Pseudomonadota</taxon>
        <taxon>Betaproteobacteria</taxon>
        <taxon>Burkholderiales</taxon>
        <taxon>Sphaerotilaceae</taxon>
        <taxon>Roseateles</taxon>
    </lineage>
</organism>
<evidence type="ECO:0000256" key="9">
    <source>
        <dbReference type="ARBA" id="ARBA00045885"/>
    </source>
</evidence>
<dbReference type="AlphaFoldDB" id="A0A4R6MWV5"/>
<comment type="caution">
    <text evidence="12">The sequence shown here is derived from an EMBL/GenBank/DDBJ whole genome shotgun (WGS) entry which is preliminary data.</text>
</comment>
<dbReference type="SUPFAM" id="SSF82171">
    <property type="entry name" value="DPP6 N-terminal domain-like"/>
    <property type="match status" value="1"/>
</dbReference>
<keyword evidence="3" id="KW-0732">Signal</keyword>
<keyword evidence="2" id="KW-0645">Protease</keyword>
<dbReference type="RefSeq" id="WP_133604904.1">
    <property type="nucleotide sequence ID" value="NZ_JAUFPJ010000009.1"/>
</dbReference>
<feature type="domain" description="Peptidase S9 prolyl oligopeptidase catalytic" evidence="11">
    <location>
        <begin position="474"/>
        <end position="679"/>
    </location>
</feature>
<evidence type="ECO:0000256" key="1">
    <source>
        <dbReference type="ARBA" id="ARBA00010040"/>
    </source>
</evidence>
<dbReference type="GO" id="GO:0004177">
    <property type="term" value="F:aminopeptidase activity"/>
    <property type="evidence" value="ECO:0007669"/>
    <property type="project" value="UniProtKB-KW"/>
</dbReference>
<evidence type="ECO:0000256" key="10">
    <source>
        <dbReference type="SAM" id="MobiDB-lite"/>
    </source>
</evidence>
<dbReference type="PANTHER" id="PTHR42776">
    <property type="entry name" value="SERINE PEPTIDASE S9 FAMILY MEMBER"/>
    <property type="match status" value="1"/>
</dbReference>
<keyword evidence="4" id="KW-0378">Hydrolase</keyword>
<evidence type="ECO:0000256" key="3">
    <source>
        <dbReference type="ARBA" id="ARBA00022729"/>
    </source>
</evidence>
<dbReference type="GO" id="GO:0006508">
    <property type="term" value="P:proteolysis"/>
    <property type="evidence" value="ECO:0007669"/>
    <property type="project" value="UniProtKB-KW"/>
</dbReference>
<dbReference type="InterPro" id="IPR011042">
    <property type="entry name" value="6-blade_b-propeller_TolB-like"/>
</dbReference>
<dbReference type="Proteomes" id="UP000295357">
    <property type="component" value="Unassembled WGS sequence"/>
</dbReference>
<name>A0A4R6MWV5_9BURK</name>
<proteinExistence type="inferred from homology"/>
<dbReference type="OrthoDB" id="262125at2"/>
<dbReference type="FunFam" id="3.40.50.1820:FF:000028">
    <property type="entry name" value="S9 family peptidase"/>
    <property type="match status" value="1"/>
</dbReference>
<dbReference type="Pfam" id="PF07676">
    <property type="entry name" value="PD40"/>
    <property type="match status" value="1"/>
</dbReference>
<evidence type="ECO:0000256" key="2">
    <source>
        <dbReference type="ARBA" id="ARBA00022670"/>
    </source>
</evidence>
<dbReference type="GO" id="GO:0004252">
    <property type="term" value="F:serine-type endopeptidase activity"/>
    <property type="evidence" value="ECO:0007669"/>
    <property type="project" value="InterPro"/>
</dbReference>
<dbReference type="SUPFAM" id="SSF53474">
    <property type="entry name" value="alpha/beta-Hydrolases"/>
    <property type="match status" value="1"/>
</dbReference>
<reference evidence="12 13" key="1">
    <citation type="submission" date="2019-03" db="EMBL/GenBank/DDBJ databases">
        <title>Genomic Encyclopedia of Type Strains, Phase IV (KMG-IV): sequencing the most valuable type-strain genomes for metagenomic binning, comparative biology and taxonomic classification.</title>
        <authorList>
            <person name="Goeker M."/>
        </authorList>
    </citation>
    <scope>NUCLEOTIDE SEQUENCE [LARGE SCALE GENOMIC DNA]</scope>
    <source>
        <strain evidence="12 13">DSM 25082</strain>
    </source>
</reference>
<comment type="function">
    <text evidence="9">This enzyme catalyzes the hydrolysis of the N-terminal peptide bond of an N-acetylated peptide to generate an N-acetylated amino acid and a peptide with a free N-terminus. It preferentially cleaves off Ac-Ala, Ac-Met and Ac-Ser. Also, involved in the degradation of oxidized and glycated proteins.</text>
</comment>
<keyword evidence="5" id="KW-0720">Serine protease</keyword>
<accession>A0A4R6MWV5</accession>
<dbReference type="Pfam" id="PF00326">
    <property type="entry name" value="Peptidase_S9"/>
    <property type="match status" value="1"/>
</dbReference>
<evidence type="ECO:0000256" key="5">
    <source>
        <dbReference type="ARBA" id="ARBA00022825"/>
    </source>
</evidence>
<dbReference type="InterPro" id="IPR029058">
    <property type="entry name" value="AB_hydrolase_fold"/>
</dbReference>
<keyword evidence="13" id="KW-1185">Reference proteome</keyword>
<feature type="region of interest" description="Disordered" evidence="10">
    <location>
        <begin position="1"/>
        <end position="24"/>
    </location>
</feature>
<keyword evidence="6" id="KW-0007">Acetylation</keyword>
<dbReference type="Gene3D" id="2.120.10.30">
    <property type="entry name" value="TolB, C-terminal domain"/>
    <property type="match status" value="2"/>
</dbReference>
<dbReference type="PROSITE" id="PS00708">
    <property type="entry name" value="PRO_ENDOPEP_SER"/>
    <property type="match status" value="1"/>
</dbReference>
<protein>
    <recommendedName>
        <fullName evidence="8">Acyl-peptide hydrolase</fullName>
    </recommendedName>
    <alternativeName>
        <fullName evidence="7">Acylaminoacyl-peptidase</fullName>
    </alternativeName>
</protein>
<evidence type="ECO:0000256" key="8">
    <source>
        <dbReference type="ARBA" id="ARBA00032596"/>
    </source>
</evidence>
<evidence type="ECO:0000256" key="4">
    <source>
        <dbReference type="ARBA" id="ARBA00022801"/>
    </source>
</evidence>
<dbReference type="InterPro" id="IPR001375">
    <property type="entry name" value="Peptidase_S9_cat"/>
</dbReference>
<keyword evidence="12" id="KW-0031">Aminopeptidase</keyword>
<evidence type="ECO:0000259" key="11">
    <source>
        <dbReference type="Pfam" id="PF00326"/>
    </source>
</evidence>
<dbReference type="InterPro" id="IPR011659">
    <property type="entry name" value="WD40"/>
</dbReference>
<evidence type="ECO:0000313" key="13">
    <source>
        <dbReference type="Proteomes" id="UP000295357"/>
    </source>
</evidence>
<dbReference type="InterPro" id="IPR002471">
    <property type="entry name" value="Pept_S9_AS"/>
</dbReference>